<evidence type="ECO:0000313" key="2">
    <source>
        <dbReference type="EMBL" id="KAJ8346952.1"/>
    </source>
</evidence>
<evidence type="ECO:0000256" key="1">
    <source>
        <dbReference type="SAM" id="MobiDB-lite"/>
    </source>
</evidence>
<dbReference type="AlphaFoldDB" id="A0A9Q1EXI5"/>
<comment type="caution">
    <text evidence="2">The sequence shown here is derived from an EMBL/GenBank/DDBJ whole genome shotgun (WGS) entry which is preliminary data.</text>
</comment>
<evidence type="ECO:0000313" key="3">
    <source>
        <dbReference type="Proteomes" id="UP001152622"/>
    </source>
</evidence>
<feature type="region of interest" description="Disordered" evidence="1">
    <location>
        <begin position="69"/>
        <end position="91"/>
    </location>
</feature>
<reference evidence="2" key="1">
    <citation type="journal article" date="2023" name="Science">
        <title>Genome structures resolve the early diversification of teleost fishes.</title>
        <authorList>
            <person name="Parey E."/>
            <person name="Louis A."/>
            <person name="Montfort J."/>
            <person name="Bouchez O."/>
            <person name="Roques C."/>
            <person name="Iampietro C."/>
            <person name="Lluch J."/>
            <person name="Castinel A."/>
            <person name="Donnadieu C."/>
            <person name="Desvignes T."/>
            <person name="Floi Bucao C."/>
            <person name="Jouanno E."/>
            <person name="Wen M."/>
            <person name="Mejri S."/>
            <person name="Dirks R."/>
            <person name="Jansen H."/>
            <person name="Henkel C."/>
            <person name="Chen W.J."/>
            <person name="Zahm M."/>
            <person name="Cabau C."/>
            <person name="Klopp C."/>
            <person name="Thompson A.W."/>
            <person name="Robinson-Rechavi M."/>
            <person name="Braasch I."/>
            <person name="Lecointre G."/>
            <person name="Bobe J."/>
            <person name="Postlethwait J.H."/>
            <person name="Berthelot C."/>
            <person name="Roest Crollius H."/>
            <person name="Guiguen Y."/>
        </authorList>
    </citation>
    <scope>NUCLEOTIDE SEQUENCE</scope>
    <source>
        <strain evidence="2">WJC10195</strain>
    </source>
</reference>
<keyword evidence="3" id="KW-1185">Reference proteome</keyword>
<protein>
    <submittedName>
        <fullName evidence="2">Uncharacterized protein</fullName>
    </submittedName>
</protein>
<feature type="region of interest" description="Disordered" evidence="1">
    <location>
        <begin position="136"/>
        <end position="162"/>
    </location>
</feature>
<dbReference type="EMBL" id="JAINUF010000011">
    <property type="protein sequence ID" value="KAJ8346952.1"/>
    <property type="molecule type" value="Genomic_DNA"/>
</dbReference>
<proteinExistence type="predicted"/>
<organism evidence="2 3">
    <name type="scientific">Synaphobranchus kaupii</name>
    <name type="common">Kaup's arrowtooth eel</name>
    <dbReference type="NCBI Taxonomy" id="118154"/>
    <lineage>
        <taxon>Eukaryota</taxon>
        <taxon>Metazoa</taxon>
        <taxon>Chordata</taxon>
        <taxon>Craniata</taxon>
        <taxon>Vertebrata</taxon>
        <taxon>Euteleostomi</taxon>
        <taxon>Actinopterygii</taxon>
        <taxon>Neopterygii</taxon>
        <taxon>Teleostei</taxon>
        <taxon>Anguilliformes</taxon>
        <taxon>Synaphobranchidae</taxon>
        <taxon>Synaphobranchus</taxon>
    </lineage>
</organism>
<accession>A0A9Q1EXI5</accession>
<name>A0A9Q1EXI5_SYNKA</name>
<gene>
    <name evidence="2" type="ORF">SKAU_G00283530</name>
</gene>
<dbReference type="Proteomes" id="UP001152622">
    <property type="component" value="Chromosome 11"/>
</dbReference>
<sequence length="249" mass="27198">MRRELESYHMRCVSQSLMRSPERQSVLCSRLSCLEPADSQRPLASDAAAATTDVLRRQSLLLSQMDVLQQDAPRSSESDAPGPSSNHPFPWSDVVRIGRRVSLPLFSPDDVDESIPMSNFIAPLEKLTELAATSPPLALEQPPPVHSKKRRKHQGSLSPASYGKRRRCLSHHAVSNSECAPTNVSPQQPSTHLLNDALVTAVASCDVIASGVSPVGLRRELIPAIYATLKGNLLICPQICLQHTNKLAF</sequence>